<keyword evidence="16" id="KW-1185">Reference proteome</keyword>
<evidence type="ECO:0000256" key="10">
    <source>
        <dbReference type="ARBA" id="ARBA00023326"/>
    </source>
</evidence>
<name>A0AAW0C1T2_9AGAR</name>
<dbReference type="PANTHER" id="PTHR31490:SF35">
    <property type="entry name" value="ENDO-1,4-BETA-XYLANASE"/>
    <property type="match status" value="1"/>
</dbReference>
<dbReference type="InterPro" id="IPR001000">
    <property type="entry name" value="GH10_dom"/>
</dbReference>
<dbReference type="GO" id="GO:0031176">
    <property type="term" value="F:endo-1,4-beta-xylanase activity"/>
    <property type="evidence" value="ECO:0007669"/>
    <property type="project" value="UniProtKB-EC"/>
</dbReference>
<gene>
    <name evidence="15" type="ORF">VNI00_013224</name>
</gene>
<dbReference type="Gene3D" id="3.20.20.80">
    <property type="entry name" value="Glycosidases"/>
    <property type="match status" value="1"/>
</dbReference>
<evidence type="ECO:0000256" key="11">
    <source>
        <dbReference type="PROSITE-ProRule" id="PRU10061"/>
    </source>
</evidence>
<evidence type="ECO:0000256" key="1">
    <source>
        <dbReference type="ARBA" id="ARBA00000681"/>
    </source>
</evidence>
<comment type="similarity">
    <text evidence="4 12">Belongs to the glycosyl hydrolase 10 (cellulase F) family.</text>
</comment>
<keyword evidence="6" id="KW-0858">Xylan degradation</keyword>
<accession>A0AAW0C1T2</accession>
<evidence type="ECO:0000256" key="4">
    <source>
        <dbReference type="ARBA" id="ARBA00007495"/>
    </source>
</evidence>
<keyword evidence="8 12" id="KW-0119">Carbohydrate metabolism</keyword>
<dbReference type="EMBL" id="JAYKXP010000066">
    <property type="protein sequence ID" value="KAK7032265.1"/>
    <property type="molecule type" value="Genomic_DNA"/>
</dbReference>
<dbReference type="EC" id="3.2.1.8" evidence="12"/>
<protein>
    <recommendedName>
        <fullName evidence="12">Beta-xylanase</fullName>
        <ecNumber evidence="12">3.2.1.8</ecNumber>
    </recommendedName>
</protein>
<dbReference type="PANTHER" id="PTHR31490">
    <property type="entry name" value="GLYCOSYL HYDROLASE"/>
    <property type="match status" value="1"/>
</dbReference>
<dbReference type="Proteomes" id="UP001383192">
    <property type="component" value="Unassembled WGS sequence"/>
</dbReference>
<dbReference type="SMART" id="SM00633">
    <property type="entry name" value="Glyco_10"/>
    <property type="match status" value="1"/>
</dbReference>
<evidence type="ECO:0000256" key="6">
    <source>
        <dbReference type="ARBA" id="ARBA00022651"/>
    </source>
</evidence>
<evidence type="ECO:0000256" key="2">
    <source>
        <dbReference type="ARBA" id="ARBA00004613"/>
    </source>
</evidence>
<dbReference type="GO" id="GO:0005576">
    <property type="term" value="C:extracellular region"/>
    <property type="evidence" value="ECO:0007669"/>
    <property type="project" value="UniProtKB-SubCell"/>
</dbReference>
<evidence type="ECO:0000256" key="3">
    <source>
        <dbReference type="ARBA" id="ARBA00004851"/>
    </source>
</evidence>
<feature type="signal peptide" evidence="13">
    <location>
        <begin position="1"/>
        <end position="19"/>
    </location>
</feature>
<keyword evidence="7 12" id="KW-0378">Hydrolase</keyword>
<evidence type="ECO:0000256" key="12">
    <source>
        <dbReference type="RuleBase" id="RU361174"/>
    </source>
</evidence>
<keyword evidence="10 12" id="KW-0624">Polysaccharide degradation</keyword>
<comment type="subcellular location">
    <subcellularLocation>
        <location evidence="2">Secreted</location>
    </subcellularLocation>
</comment>
<dbReference type="SUPFAM" id="SSF51445">
    <property type="entry name" value="(Trans)glycosidases"/>
    <property type="match status" value="1"/>
</dbReference>
<feature type="chain" id="PRO_5043508309" description="Beta-xylanase" evidence="13">
    <location>
        <begin position="20"/>
        <end position="363"/>
    </location>
</feature>
<evidence type="ECO:0000256" key="7">
    <source>
        <dbReference type="ARBA" id="ARBA00022801"/>
    </source>
</evidence>
<comment type="pathway">
    <text evidence="3">Glycan degradation; xylan degradation.</text>
</comment>
<dbReference type="PROSITE" id="PS51760">
    <property type="entry name" value="GH10_2"/>
    <property type="match status" value="1"/>
</dbReference>
<dbReference type="InterPro" id="IPR044846">
    <property type="entry name" value="GH10"/>
</dbReference>
<evidence type="ECO:0000256" key="9">
    <source>
        <dbReference type="ARBA" id="ARBA00023295"/>
    </source>
</evidence>
<dbReference type="InterPro" id="IPR017853">
    <property type="entry name" value="GH"/>
</dbReference>
<dbReference type="InterPro" id="IPR031158">
    <property type="entry name" value="GH10_AS"/>
</dbReference>
<feature type="active site" description="Nucleophile" evidence="11">
    <location>
        <position position="274"/>
    </location>
</feature>
<sequence length="363" mass="39323">MTHLRFLIFLAISASTSFAQSATNTAAQVAGKLYFGSATDNSELTDAPYVAILNDTTLFGQITPANSLKWDATEPERGVFTFSGGDAIVNLARGNGQLIRGVLTFSLSIKPCISDCGVIAGHNTVWHNQLPSWVSDGNFDAETLTSILQTHVSTVMGRYQGEIWDVVNEPFNEDGTFQSFVFFDTLGESYIDIALNTARVADPNAKLYINEFNIEGSGAKSTGMFNLVQDLKQRGIPIDGIGIQAHLIVGEVPSDLQANFEHFASLGVEIAVTELDIRMTLPATDELLEQQRQDYQTVVAACNAVEACVGVTIWDSLNEAFLFLDTDKFSWIPGAFPGQGAACPWDENLEKKPAFDGIIAGFA</sequence>
<evidence type="ECO:0000256" key="13">
    <source>
        <dbReference type="SAM" id="SignalP"/>
    </source>
</evidence>
<dbReference type="Pfam" id="PF00331">
    <property type="entry name" value="Glyco_hydro_10"/>
    <property type="match status" value="2"/>
</dbReference>
<evidence type="ECO:0000259" key="14">
    <source>
        <dbReference type="PROSITE" id="PS51760"/>
    </source>
</evidence>
<proteinExistence type="inferred from homology"/>
<comment type="catalytic activity">
    <reaction evidence="1 12">
        <text>Endohydrolysis of (1-&gt;4)-beta-D-xylosidic linkages in xylans.</text>
        <dbReference type="EC" id="3.2.1.8"/>
    </reaction>
</comment>
<dbReference type="GO" id="GO:0045493">
    <property type="term" value="P:xylan catabolic process"/>
    <property type="evidence" value="ECO:0007669"/>
    <property type="project" value="UniProtKB-KW"/>
</dbReference>
<evidence type="ECO:0000313" key="16">
    <source>
        <dbReference type="Proteomes" id="UP001383192"/>
    </source>
</evidence>
<dbReference type="PRINTS" id="PR00134">
    <property type="entry name" value="GLHYDRLASE10"/>
</dbReference>
<evidence type="ECO:0000313" key="15">
    <source>
        <dbReference type="EMBL" id="KAK7032265.1"/>
    </source>
</evidence>
<comment type="caution">
    <text evidence="15">The sequence shown here is derived from an EMBL/GenBank/DDBJ whole genome shotgun (WGS) entry which is preliminary data.</text>
</comment>
<evidence type="ECO:0000256" key="5">
    <source>
        <dbReference type="ARBA" id="ARBA00022525"/>
    </source>
</evidence>
<organism evidence="15 16">
    <name type="scientific">Paramarasmius palmivorus</name>
    <dbReference type="NCBI Taxonomy" id="297713"/>
    <lineage>
        <taxon>Eukaryota</taxon>
        <taxon>Fungi</taxon>
        <taxon>Dikarya</taxon>
        <taxon>Basidiomycota</taxon>
        <taxon>Agaricomycotina</taxon>
        <taxon>Agaricomycetes</taxon>
        <taxon>Agaricomycetidae</taxon>
        <taxon>Agaricales</taxon>
        <taxon>Marasmiineae</taxon>
        <taxon>Marasmiaceae</taxon>
        <taxon>Paramarasmius</taxon>
    </lineage>
</organism>
<keyword evidence="13" id="KW-0732">Signal</keyword>
<dbReference type="AlphaFoldDB" id="A0AAW0C1T2"/>
<keyword evidence="5" id="KW-0964">Secreted</keyword>
<keyword evidence="9 12" id="KW-0326">Glycosidase</keyword>
<feature type="domain" description="GH10" evidence="14">
    <location>
        <begin position="19"/>
        <end position="361"/>
    </location>
</feature>
<evidence type="ECO:0000256" key="8">
    <source>
        <dbReference type="ARBA" id="ARBA00023277"/>
    </source>
</evidence>
<dbReference type="PROSITE" id="PS00591">
    <property type="entry name" value="GH10_1"/>
    <property type="match status" value="1"/>
</dbReference>
<reference evidence="15 16" key="1">
    <citation type="submission" date="2024-01" db="EMBL/GenBank/DDBJ databases">
        <title>A draft genome for a cacao thread blight-causing isolate of Paramarasmius palmivorus.</title>
        <authorList>
            <person name="Baruah I.K."/>
            <person name="Bukari Y."/>
            <person name="Amoako-Attah I."/>
            <person name="Meinhardt L.W."/>
            <person name="Bailey B.A."/>
            <person name="Cohen S.P."/>
        </authorList>
    </citation>
    <scope>NUCLEOTIDE SEQUENCE [LARGE SCALE GENOMIC DNA]</scope>
    <source>
        <strain evidence="15 16">GH-12</strain>
    </source>
</reference>